<evidence type="ECO:0000313" key="8">
    <source>
        <dbReference type="EMBL" id="MCP8969588.1"/>
    </source>
</evidence>
<evidence type="ECO:0000256" key="1">
    <source>
        <dbReference type="ARBA" id="ARBA00004127"/>
    </source>
</evidence>
<dbReference type="GO" id="GO:0005345">
    <property type="term" value="F:purine nucleobase transmembrane transporter activity"/>
    <property type="evidence" value="ECO:0007669"/>
    <property type="project" value="TreeGrafter"/>
</dbReference>
<dbReference type="PANTHER" id="PTHR43337">
    <property type="entry name" value="XANTHINE/URACIL PERMEASE C887.17-RELATED"/>
    <property type="match status" value="1"/>
</dbReference>
<feature type="transmembrane region" description="Helical" evidence="7">
    <location>
        <begin position="15"/>
        <end position="35"/>
    </location>
</feature>
<sequence length="428" mass="45406">MFQLQKYQTSWRQELLAGITTYVTFAYILVLNPKILSDSGVAFDQAFMATILATIVGTVAMALLANYPIVIAPAMGMNAYFAYAVVQPDKGITYAVAFSALFLTGLIFLALSLTSFRTRLIEAIPDSLKHAITAGIGLFIAFIGLRLSGIIAKHEVNLVTIGDFHSPSVLLTLAGLIIAAVLMVLRVRGALFISMFLTAVIALLTGQMELPKHIVQMPHLPQGLLIWNPIQSVQDVIHYGLYGVMFSFLLVLLFDTTGALLGLVKQAGLNHQEGRFGKAFIADALGGTAGAMLGTSPTAATIESSAGIAAGGRTGLTGLVAVGLTIITAFFSPFIASLSSVAAVTAPALIIVGSLMAQSVREIQWSEFDEALPAFLTVLSIPLTSSIANGIALGFLLYPILKIARGRAKDVPLLLYVFAVLFGCHLFL</sequence>
<dbReference type="PANTHER" id="PTHR43337:SF1">
    <property type="entry name" value="XANTHINE_URACIL PERMEASE C887.17-RELATED"/>
    <property type="match status" value="1"/>
</dbReference>
<dbReference type="InterPro" id="IPR045018">
    <property type="entry name" value="Azg-like"/>
</dbReference>
<dbReference type="Pfam" id="PF00860">
    <property type="entry name" value="Xan_ur_permease"/>
    <property type="match status" value="1"/>
</dbReference>
<organism evidence="8 9">
    <name type="scientific">Ectobacillus ponti</name>
    <dbReference type="NCBI Taxonomy" id="2961894"/>
    <lineage>
        <taxon>Bacteria</taxon>
        <taxon>Bacillati</taxon>
        <taxon>Bacillota</taxon>
        <taxon>Bacilli</taxon>
        <taxon>Bacillales</taxon>
        <taxon>Bacillaceae</taxon>
        <taxon>Ectobacillus</taxon>
    </lineage>
</organism>
<evidence type="ECO:0000256" key="7">
    <source>
        <dbReference type="SAM" id="Phobius"/>
    </source>
</evidence>
<feature type="transmembrane region" description="Helical" evidence="7">
    <location>
        <begin position="190"/>
        <end position="208"/>
    </location>
</feature>
<proteinExistence type="inferred from homology"/>
<comment type="caution">
    <text evidence="8">The sequence shown here is derived from an EMBL/GenBank/DDBJ whole genome shotgun (WGS) entry which is preliminary data.</text>
</comment>
<feature type="transmembrane region" description="Helical" evidence="7">
    <location>
        <begin position="410"/>
        <end position="427"/>
    </location>
</feature>
<name>A0AA41X9E9_9BACI</name>
<feature type="transmembrane region" description="Helical" evidence="7">
    <location>
        <begin position="164"/>
        <end position="185"/>
    </location>
</feature>
<feature type="transmembrane region" description="Helical" evidence="7">
    <location>
        <begin position="372"/>
        <end position="398"/>
    </location>
</feature>
<protein>
    <submittedName>
        <fullName evidence="8">NCS2 family permease</fullName>
    </submittedName>
</protein>
<dbReference type="GO" id="GO:0012505">
    <property type="term" value="C:endomembrane system"/>
    <property type="evidence" value="ECO:0007669"/>
    <property type="project" value="UniProtKB-SubCell"/>
</dbReference>
<evidence type="ECO:0000256" key="3">
    <source>
        <dbReference type="ARBA" id="ARBA00022448"/>
    </source>
</evidence>
<feature type="transmembrane region" description="Helical" evidence="7">
    <location>
        <begin position="341"/>
        <end position="360"/>
    </location>
</feature>
<feature type="transmembrane region" description="Helical" evidence="7">
    <location>
        <begin position="239"/>
        <end position="264"/>
    </location>
</feature>
<dbReference type="Proteomes" id="UP001156102">
    <property type="component" value="Unassembled WGS sequence"/>
</dbReference>
<gene>
    <name evidence="8" type="ORF">NK662_13720</name>
</gene>
<dbReference type="AlphaFoldDB" id="A0AA41X9E9"/>
<comment type="subcellular location">
    <subcellularLocation>
        <location evidence="1">Endomembrane system</location>
        <topology evidence="1">Multi-pass membrane protein</topology>
    </subcellularLocation>
</comment>
<keyword evidence="4 7" id="KW-0812">Transmembrane</keyword>
<dbReference type="EMBL" id="JANCLT010000006">
    <property type="protein sequence ID" value="MCP8969588.1"/>
    <property type="molecule type" value="Genomic_DNA"/>
</dbReference>
<comment type="similarity">
    <text evidence="2">Belongs to the nucleobase:cation symporter-2 (NCS2) (TC 2.A.40) family. Azg-like subfamily.</text>
</comment>
<evidence type="ECO:0000256" key="6">
    <source>
        <dbReference type="ARBA" id="ARBA00023136"/>
    </source>
</evidence>
<evidence type="ECO:0000256" key="4">
    <source>
        <dbReference type="ARBA" id="ARBA00022692"/>
    </source>
</evidence>
<accession>A0AA41X9E9</accession>
<reference evidence="8" key="1">
    <citation type="submission" date="2022-07" db="EMBL/GenBank/DDBJ databases">
        <authorList>
            <person name="Li W.-J."/>
            <person name="Deng Q.-Q."/>
        </authorList>
    </citation>
    <scope>NUCLEOTIDE SEQUENCE</scope>
    <source>
        <strain evidence="8">SYSU M60031</strain>
    </source>
</reference>
<keyword evidence="5 7" id="KW-1133">Transmembrane helix</keyword>
<evidence type="ECO:0000256" key="2">
    <source>
        <dbReference type="ARBA" id="ARBA00005697"/>
    </source>
</evidence>
<dbReference type="RefSeq" id="WP_254759506.1">
    <property type="nucleotide sequence ID" value="NZ_JANCLT010000006.1"/>
</dbReference>
<dbReference type="GO" id="GO:0005886">
    <property type="term" value="C:plasma membrane"/>
    <property type="evidence" value="ECO:0007669"/>
    <property type="project" value="TreeGrafter"/>
</dbReference>
<keyword evidence="6 7" id="KW-0472">Membrane</keyword>
<evidence type="ECO:0000313" key="9">
    <source>
        <dbReference type="Proteomes" id="UP001156102"/>
    </source>
</evidence>
<feature type="transmembrane region" description="Helical" evidence="7">
    <location>
        <begin position="131"/>
        <end position="152"/>
    </location>
</feature>
<feature type="transmembrane region" description="Helical" evidence="7">
    <location>
        <begin position="315"/>
        <end position="334"/>
    </location>
</feature>
<evidence type="ECO:0000256" key="5">
    <source>
        <dbReference type="ARBA" id="ARBA00022989"/>
    </source>
</evidence>
<keyword evidence="9" id="KW-1185">Reference proteome</keyword>
<feature type="transmembrane region" description="Helical" evidence="7">
    <location>
        <begin position="276"/>
        <end position="295"/>
    </location>
</feature>
<feature type="transmembrane region" description="Helical" evidence="7">
    <location>
        <begin position="91"/>
        <end position="111"/>
    </location>
</feature>
<dbReference type="InterPro" id="IPR006043">
    <property type="entry name" value="NCS2"/>
</dbReference>
<feature type="transmembrane region" description="Helical" evidence="7">
    <location>
        <begin position="47"/>
        <end position="71"/>
    </location>
</feature>
<keyword evidence="3" id="KW-0813">Transport</keyword>